<keyword evidence="1" id="KW-0812">Transmembrane</keyword>
<keyword evidence="1" id="KW-1133">Transmembrane helix</keyword>
<name>A0ABZ0SZ83_9STRE</name>
<evidence type="ECO:0000313" key="3">
    <source>
        <dbReference type="Proteomes" id="UP001326636"/>
    </source>
</evidence>
<keyword evidence="1" id="KW-0472">Membrane</keyword>
<gene>
    <name evidence="2" type="ORF">SM121_04870</name>
</gene>
<evidence type="ECO:0000256" key="1">
    <source>
        <dbReference type="SAM" id="Phobius"/>
    </source>
</evidence>
<protein>
    <submittedName>
        <fullName evidence="2">Phage holin</fullName>
    </submittedName>
</protein>
<dbReference type="Pfam" id="PF09682">
    <property type="entry name" value="Phage_holin_6_1"/>
    <property type="match status" value="1"/>
</dbReference>
<reference evidence="2 3" key="1">
    <citation type="submission" date="2023-11" db="EMBL/GenBank/DDBJ databases">
        <title>Description of Streptococcus dentalis sp. nov., Streptococcus gingivalis sp. nov., Streptococcus lingualis sp. nov. isolated from human oral cavity.</title>
        <authorList>
            <person name="Choi Y.S."/>
            <person name="Goo B.J."/>
            <person name="Bae J.W."/>
        </authorList>
    </citation>
    <scope>NUCLEOTIDE SEQUENCE [LARGE SCALE GENOMIC DNA]</scope>
    <source>
        <strain evidence="2 3">S1</strain>
    </source>
</reference>
<keyword evidence="3" id="KW-1185">Reference proteome</keyword>
<evidence type="ECO:0000313" key="2">
    <source>
        <dbReference type="EMBL" id="WPS53054.1"/>
    </source>
</evidence>
<dbReference type="EMBL" id="CP139418">
    <property type="protein sequence ID" value="WPS53054.1"/>
    <property type="molecule type" value="Genomic_DNA"/>
</dbReference>
<organism evidence="2 3">
    <name type="scientific">Streptococcus dentalis</name>
    <dbReference type="NCBI Taxonomy" id="3098075"/>
    <lineage>
        <taxon>Bacteria</taxon>
        <taxon>Bacillati</taxon>
        <taxon>Bacillota</taxon>
        <taxon>Bacilli</taxon>
        <taxon>Lactobacillales</taxon>
        <taxon>Streptococcaceae</taxon>
        <taxon>Streptococcus</taxon>
    </lineage>
</organism>
<accession>A0ABZ0SZ83</accession>
<dbReference type="NCBIfam" id="TIGR01673">
    <property type="entry name" value="holin_LLH"/>
    <property type="match status" value="1"/>
</dbReference>
<feature type="transmembrane region" description="Helical" evidence="1">
    <location>
        <begin position="6"/>
        <end position="27"/>
    </location>
</feature>
<dbReference type="RefSeq" id="WP_320910510.1">
    <property type="nucleotide sequence ID" value="NZ_CP139418.1"/>
</dbReference>
<proteinExistence type="predicted"/>
<sequence>MDQITSIITSSAMSILVVLTGIVVQAVKKYLLMRGGKKAIEIVEILAKNAVNATEQVADKLDIHGSDKLEHAKASLIEGLESQNIHLTNQELNTFIEAAVKKANDEWKK</sequence>
<dbReference type="Proteomes" id="UP001326636">
    <property type="component" value="Chromosome"/>
</dbReference>
<dbReference type="InterPro" id="IPR010026">
    <property type="entry name" value="Phage_holin_LL-H"/>
</dbReference>